<evidence type="ECO:0000256" key="1">
    <source>
        <dbReference type="ARBA" id="ARBA00004141"/>
    </source>
</evidence>
<name>A0ABR4TMD5_9PROT</name>
<evidence type="ECO:0000256" key="3">
    <source>
        <dbReference type="ARBA" id="ARBA00022475"/>
    </source>
</evidence>
<sequence length="338" mass="35727">MAQPRSVDQIIRAGFGICPNMLDILAITSPIFLIIALGYVAVRQNIIAQDVARSMGAFVMNFALPALLVKTLSGRPIADIIHGEFLIAYGGGSLIILTIGIAYTRFIARKSFANATLQGLGMSFSNSGFIGYPIALQVLGPPAAIALTLCVMIETLVMMPLVLVLGDSANNNGQGRLQVLGKALKNLCKTPIIIAIFAGLCLSLTGIELPAPALKAIDMLAMSSGPVALFVIGAGLVGLKIRGMRVDMARIVTGKLILHPLIVFSLVWLMPPMEPVLQIAAVSFACSPMLSIYAVFGQRYGHEGLCAASLMIATSLSFITISTALWLLDTTQVFGPMP</sequence>
<keyword evidence="2" id="KW-0813">Transport</keyword>
<keyword evidence="3" id="KW-1003">Cell membrane</keyword>
<accession>A0ABR4TMD5</accession>
<dbReference type="EMBL" id="AUNC01000023">
    <property type="protein sequence ID" value="KEO55812.1"/>
    <property type="molecule type" value="Genomic_DNA"/>
</dbReference>
<feature type="transmembrane region" description="Helical" evidence="7">
    <location>
        <begin position="145"/>
        <end position="166"/>
    </location>
</feature>
<evidence type="ECO:0000256" key="6">
    <source>
        <dbReference type="ARBA" id="ARBA00023136"/>
    </source>
</evidence>
<dbReference type="InterPro" id="IPR004776">
    <property type="entry name" value="Mem_transp_PIN-like"/>
</dbReference>
<feature type="transmembrane region" description="Helical" evidence="7">
    <location>
        <begin position="54"/>
        <end position="73"/>
    </location>
</feature>
<dbReference type="Pfam" id="PF03547">
    <property type="entry name" value="Mem_trans"/>
    <property type="match status" value="1"/>
</dbReference>
<evidence type="ECO:0000256" key="4">
    <source>
        <dbReference type="ARBA" id="ARBA00022692"/>
    </source>
</evidence>
<evidence type="ECO:0000313" key="8">
    <source>
        <dbReference type="EMBL" id="KEO55812.1"/>
    </source>
</evidence>
<feature type="transmembrane region" description="Helical" evidence="7">
    <location>
        <begin position="219"/>
        <end position="239"/>
    </location>
</feature>
<feature type="transmembrane region" description="Helical" evidence="7">
    <location>
        <begin position="251"/>
        <end position="270"/>
    </location>
</feature>
<feature type="transmembrane region" description="Helical" evidence="7">
    <location>
        <begin position="187"/>
        <end position="207"/>
    </location>
</feature>
<reference evidence="8 9" key="1">
    <citation type="submission" date="2013-07" db="EMBL/GenBank/DDBJ databases">
        <title>Thalassospira permensis NBRC 106175 Genome Sequencing.</title>
        <authorList>
            <person name="Lai Q."/>
            <person name="Shao Z."/>
        </authorList>
    </citation>
    <scope>NUCLEOTIDE SEQUENCE [LARGE SCALE GENOMIC DNA]</scope>
    <source>
        <strain evidence="8 9">NBRC 106175</strain>
    </source>
</reference>
<dbReference type="PANTHER" id="PTHR36838:SF3">
    <property type="entry name" value="TRANSPORTER AUXIN EFFLUX CARRIER EC FAMILY"/>
    <property type="match status" value="1"/>
</dbReference>
<comment type="subcellular location">
    <subcellularLocation>
        <location evidence="1">Membrane</location>
        <topology evidence="1">Multi-pass membrane protein</topology>
    </subcellularLocation>
</comment>
<feature type="transmembrane region" description="Helical" evidence="7">
    <location>
        <begin position="85"/>
        <end position="108"/>
    </location>
</feature>
<keyword evidence="6 7" id="KW-0472">Membrane</keyword>
<organism evidence="8 9">
    <name type="scientific">Thalassospira permensis NBRC 106175</name>
    <dbReference type="NCBI Taxonomy" id="1353532"/>
    <lineage>
        <taxon>Bacteria</taxon>
        <taxon>Pseudomonadati</taxon>
        <taxon>Pseudomonadota</taxon>
        <taxon>Alphaproteobacteria</taxon>
        <taxon>Rhodospirillales</taxon>
        <taxon>Thalassospiraceae</taxon>
        <taxon>Thalassospira</taxon>
    </lineage>
</organism>
<evidence type="ECO:0000313" key="9">
    <source>
        <dbReference type="Proteomes" id="UP000027463"/>
    </source>
</evidence>
<feature type="transmembrane region" description="Helical" evidence="7">
    <location>
        <begin position="120"/>
        <end position="139"/>
    </location>
</feature>
<feature type="transmembrane region" description="Helical" evidence="7">
    <location>
        <begin position="276"/>
        <end position="296"/>
    </location>
</feature>
<feature type="transmembrane region" description="Helical" evidence="7">
    <location>
        <begin position="308"/>
        <end position="328"/>
    </location>
</feature>
<protein>
    <submittedName>
        <fullName evidence="8">Permease</fullName>
    </submittedName>
</protein>
<keyword evidence="4 7" id="KW-0812">Transmembrane</keyword>
<evidence type="ECO:0000256" key="5">
    <source>
        <dbReference type="ARBA" id="ARBA00022989"/>
    </source>
</evidence>
<proteinExistence type="predicted"/>
<dbReference type="Proteomes" id="UP000027463">
    <property type="component" value="Unassembled WGS sequence"/>
</dbReference>
<feature type="transmembrane region" description="Helical" evidence="7">
    <location>
        <begin position="24"/>
        <end position="42"/>
    </location>
</feature>
<dbReference type="PANTHER" id="PTHR36838">
    <property type="entry name" value="AUXIN EFFLUX CARRIER FAMILY PROTEIN"/>
    <property type="match status" value="1"/>
</dbReference>
<comment type="caution">
    <text evidence="8">The sequence shown here is derived from an EMBL/GenBank/DDBJ whole genome shotgun (WGS) entry which is preliminary data.</text>
</comment>
<gene>
    <name evidence="8" type="ORF">SMB34_05195</name>
</gene>
<evidence type="ECO:0000256" key="7">
    <source>
        <dbReference type="SAM" id="Phobius"/>
    </source>
</evidence>
<keyword evidence="5 7" id="KW-1133">Transmembrane helix</keyword>
<keyword evidence="9" id="KW-1185">Reference proteome</keyword>
<evidence type="ECO:0000256" key="2">
    <source>
        <dbReference type="ARBA" id="ARBA00022448"/>
    </source>
</evidence>